<accession>A0A5J5F9M2</accession>
<dbReference type="PANTHER" id="PTHR24198:SF165">
    <property type="entry name" value="ANKYRIN REPEAT-CONTAINING PROTEIN-RELATED"/>
    <property type="match status" value="1"/>
</dbReference>
<dbReference type="InParanoid" id="A0A5J5F9M2"/>
<sequence length="140" mass="15327">MNFHNRRTTFLHTASEYGFLSCVEMLIQSGINVDVDITNSDFGSALQAASFGGHEAVVRLLLDNKANANSQGGRYQNALMAAATRKHHKIVKMLLDNGANVYYDKREYTHLQKEVIGPDCNTSLIEDMADTALPGCFSGG</sequence>
<dbReference type="InterPro" id="IPR036770">
    <property type="entry name" value="Ankyrin_rpt-contain_sf"/>
</dbReference>
<proteinExistence type="predicted"/>
<comment type="caution">
    <text evidence="4">The sequence shown here is derived from an EMBL/GenBank/DDBJ whole genome shotgun (WGS) entry which is preliminary data.</text>
</comment>
<dbReference type="PROSITE" id="PS50297">
    <property type="entry name" value="ANK_REP_REGION"/>
    <property type="match status" value="2"/>
</dbReference>
<keyword evidence="5" id="KW-1185">Reference proteome</keyword>
<evidence type="ECO:0000256" key="2">
    <source>
        <dbReference type="ARBA" id="ARBA00023043"/>
    </source>
</evidence>
<protein>
    <submittedName>
        <fullName evidence="4">Ankyrin repeat-containing domain protein</fullName>
    </submittedName>
</protein>
<feature type="non-terminal residue" evidence="4">
    <location>
        <position position="140"/>
    </location>
</feature>
<keyword evidence="1" id="KW-0677">Repeat</keyword>
<name>A0A5J5F9M2_9PEZI</name>
<dbReference type="Pfam" id="PF12796">
    <property type="entry name" value="Ank_2"/>
    <property type="match status" value="1"/>
</dbReference>
<dbReference type="SUPFAM" id="SSF48403">
    <property type="entry name" value="Ankyrin repeat"/>
    <property type="match status" value="1"/>
</dbReference>
<dbReference type="InterPro" id="IPR002110">
    <property type="entry name" value="Ankyrin_rpt"/>
</dbReference>
<feature type="repeat" description="ANK" evidence="3">
    <location>
        <begin position="74"/>
        <end position="106"/>
    </location>
</feature>
<dbReference type="Gene3D" id="1.25.40.20">
    <property type="entry name" value="Ankyrin repeat-containing domain"/>
    <property type="match status" value="1"/>
</dbReference>
<gene>
    <name evidence="4" type="ORF">FN846DRAFT_929112</name>
</gene>
<evidence type="ECO:0000256" key="3">
    <source>
        <dbReference type="PROSITE-ProRule" id="PRU00023"/>
    </source>
</evidence>
<dbReference type="EMBL" id="VXIS01000013">
    <property type="protein sequence ID" value="KAA8913655.1"/>
    <property type="molecule type" value="Genomic_DNA"/>
</dbReference>
<dbReference type="AlphaFoldDB" id="A0A5J5F9M2"/>
<reference evidence="4 5" key="1">
    <citation type="submission" date="2019-09" db="EMBL/GenBank/DDBJ databases">
        <title>Draft genome of the ectomycorrhizal ascomycete Sphaerosporella brunnea.</title>
        <authorList>
            <consortium name="DOE Joint Genome Institute"/>
            <person name="Benucci G.M."/>
            <person name="Marozzi G."/>
            <person name="Antonielli L."/>
            <person name="Sanchez S."/>
            <person name="Marco P."/>
            <person name="Wang X."/>
            <person name="Falini L.B."/>
            <person name="Barry K."/>
            <person name="Haridas S."/>
            <person name="Lipzen A."/>
            <person name="Labutti K."/>
            <person name="Grigoriev I.V."/>
            <person name="Murat C."/>
            <person name="Martin F."/>
            <person name="Albertini E."/>
            <person name="Donnini D."/>
            <person name="Bonito G."/>
        </authorList>
    </citation>
    <scope>NUCLEOTIDE SEQUENCE [LARGE SCALE GENOMIC DNA]</scope>
    <source>
        <strain evidence="4 5">Sb_GMNB300</strain>
    </source>
</reference>
<dbReference type="PROSITE" id="PS50088">
    <property type="entry name" value="ANK_REPEAT"/>
    <property type="match status" value="2"/>
</dbReference>
<evidence type="ECO:0000313" key="5">
    <source>
        <dbReference type="Proteomes" id="UP000326924"/>
    </source>
</evidence>
<dbReference type="PANTHER" id="PTHR24198">
    <property type="entry name" value="ANKYRIN REPEAT AND PROTEIN KINASE DOMAIN-CONTAINING PROTEIN"/>
    <property type="match status" value="1"/>
</dbReference>
<evidence type="ECO:0000256" key="1">
    <source>
        <dbReference type="ARBA" id="ARBA00022737"/>
    </source>
</evidence>
<dbReference type="OrthoDB" id="4772757at2759"/>
<organism evidence="4 5">
    <name type="scientific">Sphaerosporella brunnea</name>
    <dbReference type="NCBI Taxonomy" id="1250544"/>
    <lineage>
        <taxon>Eukaryota</taxon>
        <taxon>Fungi</taxon>
        <taxon>Dikarya</taxon>
        <taxon>Ascomycota</taxon>
        <taxon>Pezizomycotina</taxon>
        <taxon>Pezizomycetes</taxon>
        <taxon>Pezizales</taxon>
        <taxon>Pyronemataceae</taxon>
        <taxon>Sphaerosporella</taxon>
    </lineage>
</organism>
<feature type="repeat" description="ANK" evidence="3">
    <location>
        <begin position="6"/>
        <end position="38"/>
    </location>
</feature>
<evidence type="ECO:0000313" key="4">
    <source>
        <dbReference type="EMBL" id="KAA8913655.1"/>
    </source>
</evidence>
<keyword evidence="2 3" id="KW-0040">ANK repeat</keyword>
<dbReference type="SMART" id="SM00248">
    <property type="entry name" value="ANK"/>
    <property type="match status" value="3"/>
</dbReference>
<dbReference type="Proteomes" id="UP000326924">
    <property type="component" value="Unassembled WGS sequence"/>
</dbReference>